<dbReference type="SMART" id="SM00545">
    <property type="entry name" value="JmjN"/>
    <property type="match status" value="1"/>
</dbReference>
<evidence type="ECO:0000259" key="16">
    <source>
        <dbReference type="PROSITE" id="PS51011"/>
    </source>
</evidence>
<dbReference type="SUPFAM" id="SSF57903">
    <property type="entry name" value="FYVE/PHD zinc finger"/>
    <property type="match status" value="3"/>
</dbReference>
<keyword evidence="9" id="KW-0560">Oxidoreductase</keyword>
<dbReference type="InterPro" id="IPR001965">
    <property type="entry name" value="Znf_PHD"/>
</dbReference>
<feature type="region of interest" description="Disordered" evidence="14">
    <location>
        <begin position="1"/>
        <end position="49"/>
    </location>
</feature>
<dbReference type="InterPro" id="IPR003347">
    <property type="entry name" value="JmjC_dom"/>
</dbReference>
<reference evidence="19" key="1">
    <citation type="submission" date="2022-07" db="EMBL/GenBank/DDBJ databases">
        <title>Phylogenomic reconstructions and comparative analyses of Kickxellomycotina fungi.</title>
        <authorList>
            <person name="Reynolds N.K."/>
            <person name="Stajich J.E."/>
            <person name="Barry K."/>
            <person name="Grigoriev I.V."/>
            <person name="Crous P."/>
            <person name="Smith M.E."/>
        </authorList>
    </citation>
    <scope>NUCLEOTIDE SEQUENCE</scope>
    <source>
        <strain evidence="19">BCRC 34381</strain>
    </source>
</reference>
<comment type="caution">
    <text evidence="19">The sequence shown here is derived from an EMBL/GenBank/DDBJ whole genome shotgun (WGS) entry which is preliminary data.</text>
</comment>
<dbReference type="GO" id="GO:0000785">
    <property type="term" value="C:chromatin"/>
    <property type="evidence" value="ECO:0007669"/>
    <property type="project" value="TreeGrafter"/>
</dbReference>
<evidence type="ECO:0000259" key="18">
    <source>
        <dbReference type="PROSITE" id="PS51184"/>
    </source>
</evidence>
<accession>A0A9W7YH61</accession>
<dbReference type="PROSITE" id="PS50016">
    <property type="entry name" value="ZF_PHD_2"/>
    <property type="match status" value="1"/>
</dbReference>
<dbReference type="GO" id="GO:0034647">
    <property type="term" value="F:histone H3K4me/H3K4me2/H3K4me3 demethylase activity"/>
    <property type="evidence" value="ECO:0007669"/>
    <property type="project" value="UniProtKB-EC"/>
</dbReference>
<feature type="region of interest" description="Disordered" evidence="14">
    <location>
        <begin position="913"/>
        <end position="977"/>
    </location>
</feature>
<dbReference type="PROSITE" id="PS51184">
    <property type="entry name" value="JMJC"/>
    <property type="match status" value="1"/>
</dbReference>
<evidence type="ECO:0000256" key="9">
    <source>
        <dbReference type="ARBA" id="ARBA00023002"/>
    </source>
</evidence>
<name>A0A9W7YH61_9FUNG</name>
<keyword evidence="10" id="KW-0408">Iron</keyword>
<evidence type="ECO:0000256" key="12">
    <source>
        <dbReference type="ARBA" id="ARBA00048734"/>
    </source>
</evidence>
<organism evidence="19 20">
    <name type="scientific">Coemansia biformis</name>
    <dbReference type="NCBI Taxonomy" id="1286918"/>
    <lineage>
        <taxon>Eukaryota</taxon>
        <taxon>Fungi</taxon>
        <taxon>Fungi incertae sedis</taxon>
        <taxon>Zoopagomycota</taxon>
        <taxon>Kickxellomycotina</taxon>
        <taxon>Kickxellomycetes</taxon>
        <taxon>Kickxellales</taxon>
        <taxon>Kickxellaceae</taxon>
        <taxon>Coemansia</taxon>
    </lineage>
</organism>
<dbReference type="SMART" id="SM00501">
    <property type="entry name" value="BRIGHT"/>
    <property type="match status" value="1"/>
</dbReference>
<comment type="similarity">
    <text evidence="3">Belongs to the JARID1 histone demethylase family.</text>
</comment>
<keyword evidence="5" id="KW-0479">Metal-binding</keyword>
<keyword evidence="7 13" id="KW-0863">Zinc-finger</keyword>
<evidence type="ECO:0000256" key="5">
    <source>
        <dbReference type="ARBA" id="ARBA00022723"/>
    </source>
</evidence>
<dbReference type="Gene3D" id="3.30.40.10">
    <property type="entry name" value="Zinc/RING finger domain, C3HC4 (zinc finger)"/>
    <property type="match status" value="3"/>
</dbReference>
<dbReference type="InterPro" id="IPR013083">
    <property type="entry name" value="Znf_RING/FYVE/PHD"/>
</dbReference>
<feature type="domain" description="ARID" evidence="16">
    <location>
        <begin position="118"/>
        <end position="211"/>
    </location>
</feature>
<evidence type="ECO:0000256" key="10">
    <source>
        <dbReference type="ARBA" id="ARBA00023004"/>
    </source>
</evidence>
<dbReference type="GO" id="GO:0003677">
    <property type="term" value="F:DNA binding"/>
    <property type="evidence" value="ECO:0007669"/>
    <property type="project" value="InterPro"/>
</dbReference>
<evidence type="ECO:0000313" key="20">
    <source>
        <dbReference type="Proteomes" id="UP001143981"/>
    </source>
</evidence>
<comment type="catalytic activity">
    <reaction evidence="12">
        <text>N(6),N(6),N(6)-trimethyl-L-lysyl(4)-[histone H3] + 3 2-oxoglutarate + 3 O2 = L-lysyl(4)-[histone H3] + 3 formaldehyde + 3 succinate + 3 CO2</text>
        <dbReference type="Rhea" id="RHEA:60208"/>
        <dbReference type="Rhea" id="RHEA-COMP:15537"/>
        <dbReference type="Rhea" id="RHEA-COMP:15547"/>
        <dbReference type="ChEBI" id="CHEBI:15379"/>
        <dbReference type="ChEBI" id="CHEBI:16526"/>
        <dbReference type="ChEBI" id="CHEBI:16810"/>
        <dbReference type="ChEBI" id="CHEBI:16842"/>
        <dbReference type="ChEBI" id="CHEBI:29969"/>
        <dbReference type="ChEBI" id="CHEBI:30031"/>
        <dbReference type="ChEBI" id="CHEBI:61961"/>
        <dbReference type="EC" id="1.14.11.67"/>
    </reaction>
</comment>
<evidence type="ECO:0000256" key="8">
    <source>
        <dbReference type="ARBA" id="ARBA00022833"/>
    </source>
</evidence>
<dbReference type="InterPro" id="IPR001606">
    <property type="entry name" value="ARID_dom"/>
</dbReference>
<feature type="region of interest" description="Disordered" evidence="14">
    <location>
        <begin position="217"/>
        <end position="285"/>
    </location>
</feature>
<feature type="region of interest" description="Disordered" evidence="14">
    <location>
        <begin position="765"/>
        <end position="878"/>
    </location>
</feature>
<keyword evidence="8" id="KW-0862">Zinc</keyword>
<evidence type="ECO:0000256" key="1">
    <source>
        <dbReference type="ARBA" id="ARBA00001954"/>
    </source>
</evidence>
<feature type="domain" description="PHD-type" evidence="15">
    <location>
        <begin position="290"/>
        <end position="340"/>
    </location>
</feature>
<dbReference type="PROSITE" id="PS01359">
    <property type="entry name" value="ZF_PHD_1"/>
    <property type="match status" value="2"/>
</dbReference>
<feature type="region of interest" description="Disordered" evidence="14">
    <location>
        <begin position="1087"/>
        <end position="1163"/>
    </location>
</feature>
<evidence type="ECO:0000256" key="6">
    <source>
        <dbReference type="ARBA" id="ARBA00022737"/>
    </source>
</evidence>
<dbReference type="SMART" id="SM01014">
    <property type="entry name" value="ARID"/>
    <property type="match status" value="1"/>
</dbReference>
<dbReference type="FunFam" id="1.10.150.60:FF:000016">
    <property type="entry name" value="Putative Lysine-specific demethylase 5B"/>
    <property type="match status" value="1"/>
</dbReference>
<dbReference type="InterPro" id="IPR013637">
    <property type="entry name" value="Lys_sp_deMease-like_dom"/>
</dbReference>
<dbReference type="InterPro" id="IPR036431">
    <property type="entry name" value="ARID_dom_sf"/>
</dbReference>
<dbReference type="GO" id="GO:0008270">
    <property type="term" value="F:zinc ion binding"/>
    <property type="evidence" value="ECO:0007669"/>
    <property type="project" value="UniProtKB-KW"/>
</dbReference>
<dbReference type="GO" id="GO:0006355">
    <property type="term" value="P:regulation of DNA-templated transcription"/>
    <property type="evidence" value="ECO:0007669"/>
    <property type="project" value="TreeGrafter"/>
</dbReference>
<dbReference type="InterPro" id="IPR019787">
    <property type="entry name" value="Znf_PHD-finger"/>
</dbReference>
<dbReference type="EC" id="1.14.11.67" evidence="4"/>
<dbReference type="GO" id="GO:0005634">
    <property type="term" value="C:nucleus"/>
    <property type="evidence" value="ECO:0007669"/>
    <property type="project" value="UniProtKB-SubCell"/>
</dbReference>
<evidence type="ECO:0000256" key="11">
    <source>
        <dbReference type="ARBA" id="ARBA00023242"/>
    </source>
</evidence>
<dbReference type="CDD" id="cd16100">
    <property type="entry name" value="ARID"/>
    <property type="match status" value="1"/>
</dbReference>
<comment type="cofactor">
    <cofactor evidence="1">
        <name>Fe(2+)</name>
        <dbReference type="ChEBI" id="CHEBI:29033"/>
    </cofactor>
</comment>
<feature type="domain" description="JmjN" evidence="17">
    <location>
        <begin position="53"/>
        <end position="94"/>
    </location>
</feature>
<feature type="compositionally biased region" description="Gly residues" evidence="14">
    <location>
        <begin position="957"/>
        <end position="977"/>
    </location>
</feature>
<feature type="domain" description="JmjC" evidence="18">
    <location>
        <begin position="449"/>
        <end position="615"/>
    </location>
</feature>
<dbReference type="PANTHER" id="PTHR10694:SF33">
    <property type="entry name" value="LYSINE-SPECIFIC DEMETHYLASE 5"/>
    <property type="match status" value="1"/>
</dbReference>
<dbReference type="Pfam" id="PF01388">
    <property type="entry name" value="ARID"/>
    <property type="match status" value="1"/>
</dbReference>
<evidence type="ECO:0000256" key="4">
    <source>
        <dbReference type="ARBA" id="ARBA00012902"/>
    </source>
</evidence>
<evidence type="ECO:0000259" key="17">
    <source>
        <dbReference type="PROSITE" id="PS51183"/>
    </source>
</evidence>
<proteinExistence type="inferred from homology"/>
<feature type="compositionally biased region" description="Basic and acidic residues" evidence="14">
    <location>
        <begin position="795"/>
        <end position="814"/>
    </location>
</feature>
<dbReference type="PANTHER" id="PTHR10694">
    <property type="entry name" value="LYSINE-SPECIFIC DEMETHYLASE"/>
    <property type="match status" value="1"/>
</dbReference>
<protein>
    <recommendedName>
        <fullName evidence="4">[histone H3]-trimethyl-L-lysine(4) demethylase</fullName>
        <ecNumber evidence="4">1.14.11.67</ecNumber>
    </recommendedName>
</protein>
<dbReference type="InterPro" id="IPR003349">
    <property type="entry name" value="JmjN"/>
</dbReference>
<feature type="compositionally biased region" description="Low complexity" evidence="14">
    <location>
        <begin position="1735"/>
        <end position="1744"/>
    </location>
</feature>
<evidence type="ECO:0000256" key="2">
    <source>
        <dbReference type="ARBA" id="ARBA00004123"/>
    </source>
</evidence>
<dbReference type="Pfam" id="PF02375">
    <property type="entry name" value="JmjN"/>
    <property type="match status" value="1"/>
</dbReference>
<dbReference type="Gene3D" id="1.10.150.60">
    <property type="entry name" value="ARID DNA-binding domain"/>
    <property type="match status" value="1"/>
</dbReference>
<dbReference type="CDD" id="cd15545">
    <property type="entry name" value="PHD_BAZ2A_like"/>
    <property type="match status" value="1"/>
</dbReference>
<dbReference type="PROSITE" id="PS51011">
    <property type="entry name" value="ARID"/>
    <property type="match status" value="1"/>
</dbReference>
<evidence type="ECO:0000256" key="3">
    <source>
        <dbReference type="ARBA" id="ARBA00006801"/>
    </source>
</evidence>
<dbReference type="EMBL" id="JANBOI010000074">
    <property type="protein sequence ID" value="KAJ1734447.1"/>
    <property type="molecule type" value="Genomic_DNA"/>
</dbReference>
<dbReference type="OrthoDB" id="1678912at2759"/>
<dbReference type="Pfam" id="PF08429">
    <property type="entry name" value="PLU-1"/>
    <property type="match status" value="1"/>
</dbReference>
<keyword evidence="20" id="KW-1185">Reference proteome</keyword>
<evidence type="ECO:0000256" key="14">
    <source>
        <dbReference type="SAM" id="MobiDB-lite"/>
    </source>
</evidence>
<dbReference type="Pfam" id="PF02928">
    <property type="entry name" value="zf-C5HC2"/>
    <property type="match status" value="1"/>
</dbReference>
<comment type="subcellular location">
    <subcellularLocation>
        <location evidence="2">Nucleus</location>
    </subcellularLocation>
</comment>
<dbReference type="SUPFAM" id="SSF51197">
    <property type="entry name" value="Clavaminate synthase-like"/>
    <property type="match status" value="1"/>
</dbReference>
<evidence type="ECO:0000256" key="13">
    <source>
        <dbReference type="PROSITE-ProRule" id="PRU00146"/>
    </source>
</evidence>
<evidence type="ECO:0000259" key="15">
    <source>
        <dbReference type="PROSITE" id="PS50016"/>
    </source>
</evidence>
<dbReference type="Pfam" id="PF21323">
    <property type="entry name" value="KDM5_C-hel"/>
    <property type="match status" value="1"/>
</dbReference>
<dbReference type="Pfam" id="PF00628">
    <property type="entry name" value="PHD"/>
    <property type="match status" value="1"/>
</dbReference>
<dbReference type="InterPro" id="IPR011011">
    <property type="entry name" value="Znf_FYVE_PHD"/>
</dbReference>
<dbReference type="InterPro" id="IPR004198">
    <property type="entry name" value="Znf_C5HC2"/>
</dbReference>
<sequence length="1897" mass="208366">MKRMRPPNVGGGSGHPEWPEFDLSGVRMVPQRDPQGEARRLPPRPHMFGLTPAPTFYPSREEFQDPLAYIQKIRPLAESAGLCKIVPPAGWSPPFSLDTKRFSFKTRIQNLNSLEGKTRTNLNYLDQLNRFHSQQGRPLVKVPQLDHRPIDLYGLRHEVTVRGGYQKVNGEKRWAEIGRVMKYDRKTCTSMSNSLKATYQKIILPFDLYLAKHGGAHPANKGAQAGEPSGEAGENDAHRAKRRHSSRNDSATSSDAPSGFSPARAVPPGGGLPKASSPAMSAGSTTTTIPEACEVCRSGENDDSMLICDGCDRGFHMFCLSPPLNAIPTNDWYCDSCVLSRSTDYGFEDGAEYTLDAFKRRADDFKRRFFAEYYRGDKGPTGARGDRAAAEYLRGPQMEGRVPEEVVEEEFWNLVASPYRNVQVEYGADLHSALLGSGFPTTERDPLEPYARHPWNLNMLPFQSESLFNYIHQDISGMMTPWIYVGMCFSTFCWHNEDHYTYSVNYQHWGDTKTWYGVPGRHADKFEDAMRQAVPELFEDQPDLLFQLVTMLSPEVLVRLGVDVVTCDQRAGEFIVTLPQSYHAGFNQGFNFNEAVNFATPDWVPYGESSVRRYQQYARNPVFSHDELLMAMYAAKAEYRAQPWFRSAVADMLLGEQDSRARVRKLWPATSAAAASGGLRELPWDEVVAPDIDIPEDTRQQCLVCKAFSYLSAVVCDCSPNYVSCLLHAEEACKCGGNDKVLMIRYTDAELSDVLTECGHPRVLEDASKGSTSAKGAPVEIAPAEDGVDEASDAENNRKAQIWKDEFRRATGSRDDDDDSLGDAQTVASNGATAREGRDAKAAVGPPDELESSAGGGKGRPQHEQPVAPPMPSPAVKGTMTLADLNRRPDLTQIVLLLEEAQRLVLHGGLAPAGDQADTKLAASSPRNPVQSRGHDNGRGRGRWARYYGQSNQSNGASGGTAGGGSGGGVDGEGGAGSLEMVGKEIEQLIATYSDGFANHRRDGDGDVDAPAPMPSVSVADLHILGDVRQLNRFVQRAQEWCRAAQALLMCMGHASAVDLVVSKQQANYAWHRQRLQRRFSELLVPMATPQTNNGSASAASTRRGRGTKRYKADSDEELSVSAESNALDSPSSSSGEEDDEDDGTYKAPHSIGPRPKRTPDPKQRLHLNEARHAASPFAQSLVKETAPTRLVDQVRCMLNDDAPQMTSPGVGRPRKNVICPFTTQDLSELLRRGEQLYFTSPEFEVLLEWELRALRAEQAAQAIAAEGPELIGRLAQMPASGSDANQEEAAAATPETATQAAYGRKLASMTSELRLIGLQFSASAEIVRIEHALEWCHSARTQLLQRTLTHASLGQLLEKAGEYGLDERLEILGCLVETRRDVVAWTTSAKEIITSQQLLDLRDVGKLLEKGRNIAVLPDNYQMLRDLQQKALDLQARTDAIVERTESQEFMQRPRYGEARALVATCGHFKRFEPSGLGQVRDELAKADAWFAEVESIFAPKSAAAAAAATTAMTVAQLDATLEPIQRRLRRALVLTEGDAAAQPTPAACCICLAPEEGLVAECCHCRVRYHARCMNLEQEDLAGRQFLCPLCDAAAQGEKVRTPEVYPTLSRVSRAVDECRNLGLIVPTLDPLVTILLDGQALSSAARRAARDRSAADVAPADEAARRVPLLRVLVRALVGLGLNIRQGVLSDLWEELQRLARDEPAPEVAAGAVVALSPEEAVERRQWRRGEQAAQRRQQAQESEEEDEVPLLDQLTGGKPELAELYQAELEDLLFAIVNPPPVEGEHGQGLMPAGSTFKRNEENCVCNMRGVDLEAAGMAREPAIQCDACREFFHIGCVQVPADAARVVRWHQLRRTMDADIDADVPDAPDGYVCPGCCVKMGTMYAYGEIVIE</sequence>
<dbReference type="PROSITE" id="PS51183">
    <property type="entry name" value="JMJN"/>
    <property type="match status" value="1"/>
</dbReference>
<dbReference type="SMART" id="SM00249">
    <property type="entry name" value="PHD"/>
    <property type="match status" value="3"/>
</dbReference>
<feature type="region of interest" description="Disordered" evidence="14">
    <location>
        <begin position="1728"/>
        <end position="1753"/>
    </location>
</feature>
<evidence type="ECO:0000256" key="7">
    <source>
        <dbReference type="ARBA" id="ARBA00022771"/>
    </source>
</evidence>
<dbReference type="InterPro" id="IPR048615">
    <property type="entry name" value="KDM5_C-hel"/>
</dbReference>
<dbReference type="Gene3D" id="2.60.120.650">
    <property type="entry name" value="Cupin"/>
    <property type="match status" value="1"/>
</dbReference>
<dbReference type="SUPFAM" id="SSF46774">
    <property type="entry name" value="ARID-like"/>
    <property type="match status" value="1"/>
</dbReference>
<dbReference type="Pfam" id="PF02373">
    <property type="entry name" value="JmjC"/>
    <property type="match status" value="1"/>
</dbReference>
<dbReference type="Proteomes" id="UP001143981">
    <property type="component" value="Unassembled WGS sequence"/>
</dbReference>
<keyword evidence="11" id="KW-0539">Nucleus</keyword>
<dbReference type="SMART" id="SM00558">
    <property type="entry name" value="JmjC"/>
    <property type="match status" value="1"/>
</dbReference>
<gene>
    <name evidence="19" type="ORF">LPJ61_001072</name>
</gene>
<keyword evidence="6" id="KW-0677">Repeat</keyword>
<dbReference type="InterPro" id="IPR019786">
    <property type="entry name" value="Zinc_finger_PHD-type_CS"/>
</dbReference>
<feature type="compositionally biased region" description="Polar residues" evidence="14">
    <location>
        <begin position="1089"/>
        <end position="1101"/>
    </location>
</feature>
<evidence type="ECO:0000313" key="19">
    <source>
        <dbReference type="EMBL" id="KAJ1734447.1"/>
    </source>
</evidence>